<gene>
    <name evidence="2" type="ORF">ENSA7_28480</name>
</gene>
<evidence type="ECO:0000313" key="3">
    <source>
        <dbReference type="Proteomes" id="UP000238823"/>
    </source>
</evidence>
<comment type="caution">
    <text evidence="2">The sequence shown here is derived from an EMBL/GenBank/DDBJ whole genome shotgun (WGS) entry which is preliminary data.</text>
</comment>
<evidence type="ECO:0000256" key="1">
    <source>
        <dbReference type="SAM" id="SignalP"/>
    </source>
</evidence>
<evidence type="ECO:0000313" key="2">
    <source>
        <dbReference type="EMBL" id="PRQ07455.1"/>
    </source>
</evidence>
<keyword evidence="1" id="KW-0732">Signal</keyword>
<sequence>MTHRSTYSKFLASSFTALVVGLPALAGALVLASPSVAQATVQDPACRIHAVEALEKGDGEIPADLEFLSDRLRAPEFARYGGFRLLDTIDFQLQLNKVVDHKFKSGHNVELTLLGEKDSKLELNTKLKRGSSSLVDMDFVVGSNQIMLIPVRRGDQTIIFAYQCKH</sequence>
<accession>A0A2S9YQS4</accession>
<dbReference type="AlphaFoldDB" id="A0A2S9YQS4"/>
<reference evidence="2 3" key="1">
    <citation type="submission" date="2018-03" db="EMBL/GenBank/DDBJ databases">
        <title>Draft Genome Sequences of the Obligatory Marine Myxobacteria Enhygromyxa salina SWB007.</title>
        <authorList>
            <person name="Poehlein A."/>
            <person name="Moghaddam J.A."/>
            <person name="Harms H."/>
            <person name="Alanjari M."/>
            <person name="Koenig G.M."/>
            <person name="Daniel R."/>
            <person name="Schaeberle T.F."/>
        </authorList>
    </citation>
    <scope>NUCLEOTIDE SEQUENCE [LARGE SCALE GENOMIC DNA]</scope>
    <source>
        <strain evidence="2 3">SWB007</strain>
    </source>
</reference>
<dbReference type="EMBL" id="PVNL01000054">
    <property type="protein sequence ID" value="PRQ07455.1"/>
    <property type="molecule type" value="Genomic_DNA"/>
</dbReference>
<organism evidence="2 3">
    <name type="scientific">Enhygromyxa salina</name>
    <dbReference type="NCBI Taxonomy" id="215803"/>
    <lineage>
        <taxon>Bacteria</taxon>
        <taxon>Pseudomonadati</taxon>
        <taxon>Myxococcota</taxon>
        <taxon>Polyangia</taxon>
        <taxon>Nannocystales</taxon>
        <taxon>Nannocystaceae</taxon>
        <taxon>Enhygromyxa</taxon>
    </lineage>
</organism>
<protein>
    <submittedName>
        <fullName evidence="2">Uncharacterized protein</fullName>
    </submittedName>
</protein>
<feature type="chain" id="PRO_5015587514" evidence="1">
    <location>
        <begin position="40"/>
        <end position="166"/>
    </location>
</feature>
<dbReference type="Proteomes" id="UP000238823">
    <property type="component" value="Unassembled WGS sequence"/>
</dbReference>
<proteinExistence type="predicted"/>
<feature type="signal peptide" evidence="1">
    <location>
        <begin position="1"/>
        <end position="39"/>
    </location>
</feature>
<name>A0A2S9YQS4_9BACT</name>